<evidence type="ECO:0000313" key="2">
    <source>
        <dbReference type="Proteomes" id="UP000069272"/>
    </source>
</evidence>
<name>A0A182FZ48_ANOAL</name>
<keyword evidence="2" id="KW-1185">Reference proteome</keyword>
<evidence type="ECO:0000313" key="1">
    <source>
        <dbReference type="EnsemblMetazoa" id="AALB014870-PA"/>
    </source>
</evidence>
<sequence>MFKPLYLNSKTNNHSVNRASLVIAEGNLFV</sequence>
<reference evidence="1 2" key="1">
    <citation type="journal article" date="2017" name="G3 (Bethesda)">
        <title>The Physical Genome Mapping of Anopheles albimanus Corrected Scaffold Misassemblies and Identified Interarm Rearrangements in Genus Anopheles.</title>
        <authorList>
            <person name="Artemov G.N."/>
            <person name="Peery A.N."/>
            <person name="Jiang X."/>
            <person name="Tu Z."/>
            <person name="Stegniy V.N."/>
            <person name="Sharakhova M.V."/>
            <person name="Sharakhov I.V."/>
        </authorList>
    </citation>
    <scope>NUCLEOTIDE SEQUENCE [LARGE SCALE GENOMIC DNA]</scope>
    <source>
        <strain evidence="1 2">ALBI9_A</strain>
    </source>
</reference>
<reference evidence="1" key="2">
    <citation type="submission" date="2022-08" db="UniProtKB">
        <authorList>
            <consortium name="EnsemblMetazoa"/>
        </authorList>
    </citation>
    <scope>IDENTIFICATION</scope>
    <source>
        <strain evidence="1">STECLA/ALBI9_A</strain>
    </source>
</reference>
<dbReference type="Proteomes" id="UP000069272">
    <property type="component" value="Chromosome 2R"/>
</dbReference>
<dbReference type="EnsemblMetazoa" id="AALB014870-RA">
    <property type="protein sequence ID" value="AALB014870-PA"/>
    <property type="gene ID" value="AALB014870"/>
</dbReference>
<organism evidence="1 2">
    <name type="scientific">Anopheles albimanus</name>
    <name type="common">New world malaria mosquito</name>
    <dbReference type="NCBI Taxonomy" id="7167"/>
    <lineage>
        <taxon>Eukaryota</taxon>
        <taxon>Metazoa</taxon>
        <taxon>Ecdysozoa</taxon>
        <taxon>Arthropoda</taxon>
        <taxon>Hexapoda</taxon>
        <taxon>Insecta</taxon>
        <taxon>Pterygota</taxon>
        <taxon>Neoptera</taxon>
        <taxon>Endopterygota</taxon>
        <taxon>Diptera</taxon>
        <taxon>Nematocera</taxon>
        <taxon>Culicoidea</taxon>
        <taxon>Culicidae</taxon>
        <taxon>Anophelinae</taxon>
        <taxon>Anopheles</taxon>
    </lineage>
</organism>
<dbReference type="VEuPathDB" id="VectorBase:AALB014870"/>
<dbReference type="AlphaFoldDB" id="A0A182FZ48"/>
<accession>A0A182FZ48</accession>
<protein>
    <submittedName>
        <fullName evidence="1">Uncharacterized protein</fullName>
    </submittedName>
</protein>
<proteinExistence type="predicted"/>